<gene>
    <name evidence="2" type="ORF">P175DRAFT_0212509</name>
</gene>
<comment type="caution">
    <text evidence="2">The sequence shown here is derived from an EMBL/GenBank/DDBJ whole genome shotgun (WGS) entry which is preliminary data.</text>
</comment>
<keyword evidence="1" id="KW-0472">Membrane</keyword>
<feature type="transmembrane region" description="Helical" evidence="1">
    <location>
        <begin position="45"/>
        <end position="69"/>
    </location>
</feature>
<dbReference type="AlphaFoldDB" id="A0A2T5M0Q3"/>
<name>A0A2T5M0Q3_9EURO</name>
<accession>A0A2T5M0Q3</accession>
<protein>
    <submittedName>
        <fullName evidence="2">Uncharacterized protein</fullName>
    </submittedName>
</protein>
<evidence type="ECO:0000313" key="2">
    <source>
        <dbReference type="EMBL" id="PTU22111.1"/>
    </source>
</evidence>
<organism evidence="2 3">
    <name type="scientific">Aspergillus ochraceoroseus IBT 24754</name>
    <dbReference type="NCBI Taxonomy" id="1392256"/>
    <lineage>
        <taxon>Eukaryota</taxon>
        <taxon>Fungi</taxon>
        <taxon>Dikarya</taxon>
        <taxon>Ascomycota</taxon>
        <taxon>Pezizomycotina</taxon>
        <taxon>Eurotiomycetes</taxon>
        <taxon>Eurotiomycetidae</taxon>
        <taxon>Eurotiales</taxon>
        <taxon>Aspergillaceae</taxon>
        <taxon>Aspergillus</taxon>
        <taxon>Aspergillus subgen. Nidulantes</taxon>
    </lineage>
</organism>
<dbReference type="VEuPathDB" id="FungiDB:P175DRAFT_0212509"/>
<dbReference type="RefSeq" id="XP_040753503.1">
    <property type="nucleotide sequence ID" value="XM_040892599.1"/>
</dbReference>
<dbReference type="GeneID" id="63809481"/>
<reference evidence="2 3" key="1">
    <citation type="journal article" date="2018" name="Proc. Natl. Acad. Sci. U.S.A.">
        <title>Linking secondary metabolites to gene clusters through genome sequencing of six diverse Aspergillus species.</title>
        <authorList>
            <person name="Kaerboelling I."/>
            <person name="Vesth T.C."/>
            <person name="Frisvad J.C."/>
            <person name="Nybo J.L."/>
            <person name="Theobald S."/>
            <person name="Kuo A."/>
            <person name="Bowyer P."/>
            <person name="Matsuda Y."/>
            <person name="Mondo S."/>
            <person name="Lyhne E.K."/>
            <person name="Kogle M.E."/>
            <person name="Clum A."/>
            <person name="Lipzen A."/>
            <person name="Salamov A."/>
            <person name="Ngan C.Y."/>
            <person name="Daum C."/>
            <person name="Chiniquy J."/>
            <person name="Barry K."/>
            <person name="LaButti K."/>
            <person name="Haridas S."/>
            <person name="Simmons B.A."/>
            <person name="Magnuson J.K."/>
            <person name="Mortensen U.H."/>
            <person name="Larsen T.O."/>
            <person name="Grigoriev I.V."/>
            <person name="Baker S.E."/>
            <person name="Andersen M.R."/>
        </authorList>
    </citation>
    <scope>NUCLEOTIDE SEQUENCE [LARGE SCALE GENOMIC DNA]</scope>
    <source>
        <strain evidence="2 3">IBT 24754</strain>
    </source>
</reference>
<evidence type="ECO:0000313" key="3">
    <source>
        <dbReference type="Proteomes" id="UP000244073"/>
    </source>
</evidence>
<sequence length="70" mass="7712">MFGIPRWASSAPIVSLRGVDCRGFACFLGHPAFLGLCYRAVWRKLLVLIPVFVAKFFFFLTSISVSGAIS</sequence>
<proteinExistence type="predicted"/>
<keyword evidence="1" id="KW-1133">Transmembrane helix</keyword>
<keyword evidence="1" id="KW-0812">Transmembrane</keyword>
<evidence type="ECO:0000256" key="1">
    <source>
        <dbReference type="SAM" id="Phobius"/>
    </source>
</evidence>
<dbReference type="EMBL" id="MSFN02000003">
    <property type="protein sequence ID" value="PTU22111.1"/>
    <property type="molecule type" value="Genomic_DNA"/>
</dbReference>
<dbReference type="Proteomes" id="UP000244073">
    <property type="component" value="Unassembled WGS sequence"/>
</dbReference>